<evidence type="ECO:0000256" key="1">
    <source>
        <dbReference type="ARBA" id="ARBA00022679"/>
    </source>
</evidence>
<dbReference type="SUPFAM" id="SSF53448">
    <property type="entry name" value="Nucleotide-diphospho-sugar transferases"/>
    <property type="match status" value="1"/>
</dbReference>
<keyword evidence="1" id="KW-0808">Transferase</keyword>
<dbReference type="EMBL" id="CP003740">
    <property type="protein sequence ID" value="AGI68600.1"/>
    <property type="molecule type" value="Genomic_DNA"/>
</dbReference>
<keyword evidence="2" id="KW-0548">Nucleotidyltransferase</keyword>
<organism evidence="5 6">
    <name type="scientific">Octadecabacter antarcticus 307</name>
    <dbReference type="NCBI Taxonomy" id="391626"/>
    <lineage>
        <taxon>Bacteria</taxon>
        <taxon>Pseudomonadati</taxon>
        <taxon>Pseudomonadota</taxon>
        <taxon>Alphaproteobacteria</taxon>
        <taxon>Rhodobacterales</taxon>
        <taxon>Roseobacteraceae</taxon>
        <taxon>Octadecabacter</taxon>
    </lineage>
</organism>
<dbReference type="KEGG" id="oat:OAN307_c30580"/>
<dbReference type="eggNOG" id="COG1213">
    <property type="taxonomic scope" value="Bacteria"/>
</dbReference>
<dbReference type="PANTHER" id="PTHR43584:SF5">
    <property type="entry name" value="PROTEIN LICC"/>
    <property type="match status" value="1"/>
</dbReference>
<feature type="domain" description="MobA-like NTP transferase" evidence="4">
    <location>
        <begin position="11"/>
        <end position="138"/>
    </location>
</feature>
<dbReference type="AlphaFoldDB" id="M9RFK6"/>
<dbReference type="RefSeq" id="WP_015500583.1">
    <property type="nucleotide sequence ID" value="NC_020911.1"/>
</dbReference>
<protein>
    <recommendedName>
        <fullName evidence="4">MobA-like NTP transferase domain-containing protein</fullName>
    </recommendedName>
</protein>
<proteinExistence type="predicted"/>
<dbReference type="STRING" id="391626.OAN307_c30580"/>
<gene>
    <name evidence="5" type="ORF">OAN307_c30580</name>
</gene>
<dbReference type="GO" id="GO:0016779">
    <property type="term" value="F:nucleotidyltransferase activity"/>
    <property type="evidence" value="ECO:0007669"/>
    <property type="project" value="UniProtKB-KW"/>
</dbReference>
<accession>M9RFK6</accession>
<reference evidence="5 6" key="1">
    <citation type="journal article" date="2013" name="PLoS ONE">
        <title>Poles Apart: Arctic and Antarctic Octadecabacter strains Share High Genome Plasticity and a New Type of Xanthorhodopsin.</title>
        <authorList>
            <person name="Vollmers J."/>
            <person name="Voget S."/>
            <person name="Dietrich S."/>
            <person name="Gollnow K."/>
            <person name="Smits M."/>
            <person name="Meyer K."/>
            <person name="Brinkhoff T."/>
            <person name="Simon M."/>
            <person name="Daniel R."/>
        </authorList>
    </citation>
    <scope>NUCLEOTIDE SEQUENCE [LARGE SCALE GENOMIC DNA]</scope>
    <source>
        <strain evidence="5 6">307</strain>
    </source>
</reference>
<dbReference type="HOGENOM" id="CLU_029499_5_0_5"/>
<dbReference type="InterPro" id="IPR050065">
    <property type="entry name" value="GlmU-like"/>
</dbReference>
<evidence type="ECO:0000256" key="2">
    <source>
        <dbReference type="ARBA" id="ARBA00022695"/>
    </source>
</evidence>
<dbReference type="Proteomes" id="UP000005307">
    <property type="component" value="Chromosome"/>
</dbReference>
<evidence type="ECO:0000256" key="3">
    <source>
        <dbReference type="ARBA" id="ARBA00022842"/>
    </source>
</evidence>
<evidence type="ECO:0000259" key="4">
    <source>
        <dbReference type="Pfam" id="PF12804"/>
    </source>
</evidence>
<dbReference type="InterPro" id="IPR029044">
    <property type="entry name" value="Nucleotide-diphossugar_trans"/>
</dbReference>
<dbReference type="InterPro" id="IPR025877">
    <property type="entry name" value="MobA-like_NTP_Trfase"/>
</dbReference>
<evidence type="ECO:0000313" key="6">
    <source>
        <dbReference type="Proteomes" id="UP000005307"/>
    </source>
</evidence>
<dbReference type="OrthoDB" id="9814110at2"/>
<name>M9RFK6_9RHOB</name>
<evidence type="ECO:0000313" key="5">
    <source>
        <dbReference type="EMBL" id="AGI68600.1"/>
    </source>
</evidence>
<sequence>MKNETNRPPIAVILAAGIGSRLSPLTDNCPKSLLTVGGSVILERMIRNCLSCGMSQFVLVLGHMEDEIKQFVDKTFRDIHVTYVINERYRDTNTGYSLMLAASAIGTAEFVKFDADVVFDVKILRKLLDDDHADVLCIDQNIALEDEEVKVITDDQMQVIEIGKTVDPKLALGESIGIEKISAKTGKLLFAELNGMMKVREHFQDYYEAAYARLVDKGSVFRAIDITGLNWTEIDTVKDFTAANAMFETSITTVSRGQKKAIDEAAEKQTITM</sequence>
<keyword evidence="3" id="KW-0460">Magnesium</keyword>
<dbReference type="PANTHER" id="PTHR43584">
    <property type="entry name" value="NUCLEOTIDYL TRANSFERASE"/>
    <property type="match status" value="1"/>
</dbReference>
<dbReference type="CDD" id="cd02523">
    <property type="entry name" value="PC_cytidylyltransferase"/>
    <property type="match status" value="1"/>
</dbReference>
<keyword evidence="6" id="KW-1185">Reference proteome</keyword>
<dbReference type="Gene3D" id="3.90.550.10">
    <property type="entry name" value="Spore Coat Polysaccharide Biosynthesis Protein SpsA, Chain A"/>
    <property type="match status" value="1"/>
</dbReference>
<dbReference type="Pfam" id="PF12804">
    <property type="entry name" value="NTP_transf_3"/>
    <property type="match status" value="1"/>
</dbReference>